<organism evidence="3 5">
    <name type="scientific">Cafeteria roenbergensis</name>
    <name type="common">Marine flagellate</name>
    <dbReference type="NCBI Taxonomy" id="33653"/>
    <lineage>
        <taxon>Eukaryota</taxon>
        <taxon>Sar</taxon>
        <taxon>Stramenopiles</taxon>
        <taxon>Bigyra</taxon>
        <taxon>Opalozoa</taxon>
        <taxon>Bicosoecida</taxon>
        <taxon>Cafeteriaceae</taxon>
        <taxon>Cafeteria</taxon>
    </lineage>
</organism>
<dbReference type="EMBL" id="VLTM01000022">
    <property type="protein sequence ID" value="KAA0163454.1"/>
    <property type="molecule type" value="Genomic_DNA"/>
</dbReference>
<proteinExistence type="predicted"/>
<feature type="region of interest" description="Disordered" evidence="1">
    <location>
        <begin position="1"/>
        <end position="49"/>
    </location>
</feature>
<protein>
    <submittedName>
        <fullName evidence="3">Uncharacterized protein</fullName>
    </submittedName>
</protein>
<evidence type="ECO:0000313" key="5">
    <source>
        <dbReference type="Proteomes" id="UP000325113"/>
    </source>
</evidence>
<evidence type="ECO:0000256" key="1">
    <source>
        <dbReference type="SAM" id="MobiDB-lite"/>
    </source>
</evidence>
<reference evidence="4 5" key="1">
    <citation type="submission" date="2019-07" db="EMBL/GenBank/DDBJ databases">
        <title>Genomes of Cafeteria roenbergensis.</title>
        <authorList>
            <person name="Fischer M.G."/>
            <person name="Hackl T."/>
            <person name="Roman M."/>
        </authorList>
    </citation>
    <scope>NUCLEOTIDE SEQUENCE [LARGE SCALE GENOMIC DNA]</scope>
    <source>
        <strain evidence="3 5">Cflag</strain>
        <strain evidence="2 4">RCC970-E3</strain>
    </source>
</reference>
<dbReference type="AlphaFoldDB" id="A0A5A8DFQ1"/>
<dbReference type="Proteomes" id="UP000325113">
    <property type="component" value="Unassembled WGS sequence"/>
</dbReference>
<name>A0A5A8DFQ1_CAFRO</name>
<dbReference type="Proteomes" id="UP000324907">
    <property type="component" value="Unassembled WGS sequence"/>
</dbReference>
<evidence type="ECO:0000313" key="2">
    <source>
        <dbReference type="EMBL" id="KAA0152136.1"/>
    </source>
</evidence>
<accession>A0A5A8DFQ1</accession>
<comment type="caution">
    <text evidence="3">The sequence shown here is derived from an EMBL/GenBank/DDBJ whole genome shotgun (WGS) entry which is preliminary data.</text>
</comment>
<gene>
    <name evidence="2" type="ORF">FNF28_07065</name>
    <name evidence="3" type="ORF">FNF31_02848</name>
</gene>
<dbReference type="EMBL" id="VLTL01000211">
    <property type="protein sequence ID" value="KAA0152136.1"/>
    <property type="molecule type" value="Genomic_DNA"/>
</dbReference>
<sequence length="115" mass="11480">MSVQPVRAASGEETGPESGKGGKGGAASKKGSKKKPAEEDEAEAKDVGSEAVERMLASIVPSKPLVDWVPGTAGIPSLEMAAPPAAASQHKAWVAGEDAAQVAAALESAWAAVMS</sequence>
<evidence type="ECO:0000313" key="3">
    <source>
        <dbReference type="EMBL" id="KAA0163454.1"/>
    </source>
</evidence>
<evidence type="ECO:0000313" key="4">
    <source>
        <dbReference type="Proteomes" id="UP000324907"/>
    </source>
</evidence>